<organism evidence="3">
    <name type="scientific">mine drainage metagenome</name>
    <dbReference type="NCBI Taxonomy" id="410659"/>
    <lineage>
        <taxon>unclassified sequences</taxon>
        <taxon>metagenomes</taxon>
        <taxon>ecological metagenomes</taxon>
    </lineage>
</organism>
<keyword evidence="2" id="KW-1133">Transmembrane helix</keyword>
<accession>T1BH05</accession>
<evidence type="ECO:0000256" key="2">
    <source>
        <dbReference type="SAM" id="Phobius"/>
    </source>
</evidence>
<keyword evidence="2" id="KW-0812">Transmembrane</keyword>
<dbReference type="EMBL" id="AUZX01005125">
    <property type="protein sequence ID" value="EQD68932.1"/>
    <property type="molecule type" value="Genomic_DNA"/>
</dbReference>
<comment type="caution">
    <text evidence="3">The sequence shown here is derived from an EMBL/GenBank/DDBJ whole genome shotgun (WGS) entry which is preliminary data.</text>
</comment>
<reference evidence="3" key="2">
    <citation type="journal article" date="2014" name="ISME J.">
        <title>Microbial stratification in low pH oxic and suboxic macroscopic growths along an acid mine drainage.</title>
        <authorList>
            <person name="Mendez-Garcia C."/>
            <person name="Mesa V."/>
            <person name="Sprenger R.R."/>
            <person name="Richter M."/>
            <person name="Diez M.S."/>
            <person name="Solano J."/>
            <person name="Bargiela R."/>
            <person name="Golyshina O.V."/>
            <person name="Manteca A."/>
            <person name="Ramos J.L."/>
            <person name="Gallego J.R."/>
            <person name="Llorente I."/>
            <person name="Martins Dos Santos V.A."/>
            <person name="Jensen O.N."/>
            <person name="Pelaez A.I."/>
            <person name="Sanchez J."/>
            <person name="Ferrer M."/>
        </authorList>
    </citation>
    <scope>NUCLEOTIDE SEQUENCE</scope>
</reference>
<evidence type="ECO:0000256" key="1">
    <source>
        <dbReference type="SAM" id="MobiDB-lite"/>
    </source>
</evidence>
<feature type="region of interest" description="Disordered" evidence="1">
    <location>
        <begin position="66"/>
        <end position="90"/>
    </location>
</feature>
<feature type="compositionally biased region" description="Low complexity" evidence="1">
    <location>
        <begin position="70"/>
        <end position="82"/>
    </location>
</feature>
<feature type="transmembrane region" description="Helical" evidence="2">
    <location>
        <begin position="16"/>
        <end position="37"/>
    </location>
</feature>
<protein>
    <submittedName>
        <fullName evidence="3">Membrane or secreted protein</fullName>
    </submittedName>
</protein>
<name>T1BH05_9ZZZZ</name>
<sequence length="90" mass="9211">MLWTRMLVLITGSSTYAFSLMLALYVAGVSLGSFWLAGKVARLRAPADAFAHLEIGAALLVSPGCGCSHASPTGSSSSTAPGVRPSTPGW</sequence>
<gene>
    <name evidence="3" type="ORF">B1A_07094</name>
</gene>
<reference evidence="3" key="1">
    <citation type="submission" date="2013-08" db="EMBL/GenBank/DDBJ databases">
        <authorList>
            <person name="Mendez C."/>
            <person name="Richter M."/>
            <person name="Ferrer M."/>
            <person name="Sanchez J."/>
        </authorList>
    </citation>
    <scope>NUCLEOTIDE SEQUENCE</scope>
</reference>
<keyword evidence="2" id="KW-0472">Membrane</keyword>
<evidence type="ECO:0000313" key="3">
    <source>
        <dbReference type="EMBL" id="EQD68932.1"/>
    </source>
</evidence>
<dbReference type="AlphaFoldDB" id="T1BH05"/>
<proteinExistence type="predicted"/>